<dbReference type="Proteomes" id="UP001497744">
    <property type="component" value="Unassembled WGS sequence"/>
</dbReference>
<name>A0AAV4LZ32_BABCB</name>
<organism evidence="3 4">
    <name type="scientific">Babesia caballi</name>
    <dbReference type="NCBI Taxonomy" id="5871"/>
    <lineage>
        <taxon>Eukaryota</taxon>
        <taxon>Sar</taxon>
        <taxon>Alveolata</taxon>
        <taxon>Apicomplexa</taxon>
        <taxon>Aconoidasida</taxon>
        <taxon>Piroplasmida</taxon>
        <taxon>Babesiidae</taxon>
        <taxon>Babesia</taxon>
    </lineage>
</organism>
<accession>A0AAV4LZ32</accession>
<evidence type="ECO:0000313" key="4">
    <source>
        <dbReference type="Proteomes" id="UP001497744"/>
    </source>
</evidence>
<evidence type="ECO:0000256" key="1">
    <source>
        <dbReference type="SAM" id="MobiDB-lite"/>
    </source>
</evidence>
<keyword evidence="2" id="KW-1133">Transmembrane helix</keyword>
<dbReference type="EMBL" id="BPLF01000004">
    <property type="protein sequence ID" value="GIX65072.1"/>
    <property type="molecule type" value="Genomic_DNA"/>
</dbReference>
<feature type="region of interest" description="Disordered" evidence="1">
    <location>
        <begin position="257"/>
        <end position="295"/>
    </location>
</feature>
<dbReference type="RefSeq" id="XP_067717141.1">
    <property type="nucleotide sequence ID" value="XM_067861040.1"/>
</dbReference>
<evidence type="ECO:0000313" key="3">
    <source>
        <dbReference type="EMBL" id="GIX65072.1"/>
    </source>
</evidence>
<gene>
    <name evidence="3" type="ORF">BcabD6B2_45070</name>
</gene>
<proteinExistence type="predicted"/>
<dbReference type="AlphaFoldDB" id="A0AAV4LZ32"/>
<comment type="caution">
    <text evidence="3">The sequence shown here is derived from an EMBL/GenBank/DDBJ whole genome shotgun (WGS) entry which is preliminary data.</text>
</comment>
<evidence type="ECO:0000256" key="2">
    <source>
        <dbReference type="SAM" id="Phobius"/>
    </source>
</evidence>
<dbReference type="GeneID" id="94196553"/>
<sequence length="331" mass="35196">MYTDLENAVTKLPGFKTATKSSLGSSSLSGFIKNLGDKLGRGFLGYGGSLSFDGDGIIKNHQGYTSKYHNATWEQHNASEYAKIFLLLAILVYYFITFLYWACKDKWKRKQLQYSSTSSLFYLFNALGYAHSQLNEKRNGSHIAERLGGHDGFDELSKAYGSDSTSASYDSFLQQLEKTCPRKKIDAPLTNSNILCYAYLQSKQSDTGITDAINAIQTELERLSTSLTSGSTSSSHSFSKLTGYISTLLTKIKSFDPNGGSSGSGSSEPGSDGLQKAGSSGTGSTPHTTASSPAGPAVGGLLGVGTLGAGAAYGLNLGGLQTTINGLLHLR</sequence>
<keyword evidence="4" id="KW-1185">Reference proteome</keyword>
<protein>
    <submittedName>
        <fullName evidence="3">Variant erythrocyte surface antigen-1 family protein</fullName>
    </submittedName>
</protein>
<keyword evidence="2" id="KW-0472">Membrane</keyword>
<reference evidence="3 4" key="1">
    <citation type="submission" date="2021-06" db="EMBL/GenBank/DDBJ databases">
        <title>Genome sequence of Babesia caballi.</title>
        <authorList>
            <person name="Yamagishi J."/>
            <person name="Kidaka T."/>
            <person name="Ochi A."/>
        </authorList>
    </citation>
    <scope>NUCLEOTIDE SEQUENCE [LARGE SCALE GENOMIC DNA]</scope>
    <source>
        <strain evidence="3">USDA-D6B2</strain>
    </source>
</reference>
<keyword evidence="2" id="KW-0812">Transmembrane</keyword>
<feature type="compositionally biased region" description="Low complexity" evidence="1">
    <location>
        <begin position="264"/>
        <end position="295"/>
    </location>
</feature>
<feature type="transmembrane region" description="Helical" evidence="2">
    <location>
        <begin position="84"/>
        <end position="103"/>
    </location>
</feature>